<comment type="caution">
    <text evidence="2">The sequence shown here is derived from an EMBL/GenBank/DDBJ whole genome shotgun (WGS) entry which is preliminary data.</text>
</comment>
<evidence type="ECO:0000313" key="2">
    <source>
        <dbReference type="EMBL" id="MDQ1104967.1"/>
    </source>
</evidence>
<dbReference type="Proteomes" id="UP001239215">
    <property type="component" value="Unassembled WGS sequence"/>
</dbReference>
<accession>A0AAJ1U7S4</accession>
<evidence type="ECO:0008006" key="4">
    <source>
        <dbReference type="Google" id="ProtNLM"/>
    </source>
</evidence>
<protein>
    <recommendedName>
        <fullName evidence="4">Phosphodiesterase</fullName>
    </recommendedName>
</protein>
<sequence>MPLTAPVRRVTSTVTSTVASAAGGALAAATGTIAALRPAAQPLHPAGTVAAGTLVTTAAEDDGRPTTGVDLLDRRAELLVTARLSRAVGLPAPVPDIWGLALRLTADGETGDVLLASTGWNGPLRFLLAPRREGAARPLTTLLPYRTPAGPLVIGAWPTAGEQGNAWTLSWARGAGAWHAFGRLELDRHVGDDLDGPDDELELDPVLHQVPGLAQYPALARLRLPSYRAARASR</sequence>
<dbReference type="InterPro" id="IPR020835">
    <property type="entry name" value="Catalase_sf"/>
</dbReference>
<feature type="chain" id="PRO_5042593082" description="Phosphodiesterase" evidence="1">
    <location>
        <begin position="28"/>
        <end position="234"/>
    </location>
</feature>
<evidence type="ECO:0000256" key="1">
    <source>
        <dbReference type="SAM" id="SignalP"/>
    </source>
</evidence>
<evidence type="ECO:0000313" key="3">
    <source>
        <dbReference type="Proteomes" id="UP001239215"/>
    </source>
</evidence>
<organism evidence="2 3">
    <name type="scientific">Nocardioides zeae</name>
    <dbReference type="NCBI Taxonomy" id="1457234"/>
    <lineage>
        <taxon>Bacteria</taxon>
        <taxon>Bacillati</taxon>
        <taxon>Actinomycetota</taxon>
        <taxon>Actinomycetes</taxon>
        <taxon>Propionibacteriales</taxon>
        <taxon>Nocardioidaceae</taxon>
        <taxon>Nocardioides</taxon>
    </lineage>
</organism>
<dbReference type="EMBL" id="JAUTAN010000001">
    <property type="protein sequence ID" value="MDQ1104967.1"/>
    <property type="molecule type" value="Genomic_DNA"/>
</dbReference>
<reference evidence="2" key="1">
    <citation type="submission" date="2023-07" db="EMBL/GenBank/DDBJ databases">
        <title>Functional and genomic diversity of the sorghum phyllosphere microbiome.</title>
        <authorList>
            <person name="Shade A."/>
        </authorList>
    </citation>
    <scope>NUCLEOTIDE SEQUENCE</scope>
    <source>
        <strain evidence="2">SORGH_AS_1067</strain>
    </source>
</reference>
<dbReference type="AlphaFoldDB" id="A0AAJ1U7S4"/>
<keyword evidence="1" id="KW-0732">Signal</keyword>
<proteinExistence type="predicted"/>
<dbReference type="SUPFAM" id="SSF56634">
    <property type="entry name" value="Heme-dependent catalase-like"/>
    <property type="match status" value="1"/>
</dbReference>
<dbReference type="RefSeq" id="WP_307200768.1">
    <property type="nucleotide sequence ID" value="NZ_JAUTAN010000001.1"/>
</dbReference>
<dbReference type="GO" id="GO:0020037">
    <property type="term" value="F:heme binding"/>
    <property type="evidence" value="ECO:0007669"/>
    <property type="project" value="InterPro"/>
</dbReference>
<gene>
    <name evidence="2" type="ORF">QE405_002251</name>
</gene>
<name>A0AAJ1U7S4_9ACTN</name>
<feature type="signal peptide" evidence="1">
    <location>
        <begin position="1"/>
        <end position="27"/>
    </location>
</feature>